<dbReference type="RefSeq" id="WP_135768731.1">
    <property type="nucleotide sequence ID" value="NZ_RQET01000009.1"/>
</dbReference>
<reference evidence="1" key="1">
    <citation type="journal article" date="2019" name="PLoS Negl. Trop. Dis.">
        <title>Revisiting the worldwide diversity of Leptospira species in the environment.</title>
        <authorList>
            <person name="Vincent A.T."/>
            <person name="Schiettekatte O."/>
            <person name="Bourhy P."/>
            <person name="Veyrier F.J."/>
            <person name="Picardeau M."/>
        </authorList>
    </citation>
    <scope>NUCLEOTIDE SEQUENCE [LARGE SCALE GENOMIC DNA]</scope>
    <source>
        <strain evidence="1">SSW15</strain>
    </source>
</reference>
<accession>A0A4R9GCB2</accession>
<keyword evidence="2" id="KW-1185">Reference proteome</keyword>
<dbReference type="EMBL" id="RQET01000009">
    <property type="protein sequence ID" value="TGK09045.1"/>
    <property type="molecule type" value="Genomic_DNA"/>
</dbReference>
<evidence type="ECO:0000313" key="2">
    <source>
        <dbReference type="Proteomes" id="UP000298458"/>
    </source>
</evidence>
<dbReference type="AlphaFoldDB" id="A0A4R9GCB2"/>
<evidence type="ECO:0000313" key="1">
    <source>
        <dbReference type="EMBL" id="TGK09045.1"/>
    </source>
</evidence>
<dbReference type="OrthoDB" id="328216at2"/>
<proteinExistence type="predicted"/>
<protein>
    <submittedName>
        <fullName evidence="1">Uncharacterized protein</fullName>
    </submittedName>
</protein>
<organism evidence="1 2">
    <name type="scientific">Leptospira fletcheri</name>
    <dbReference type="NCBI Taxonomy" id="2484981"/>
    <lineage>
        <taxon>Bacteria</taxon>
        <taxon>Pseudomonadati</taxon>
        <taxon>Spirochaetota</taxon>
        <taxon>Spirochaetia</taxon>
        <taxon>Leptospirales</taxon>
        <taxon>Leptospiraceae</taxon>
        <taxon>Leptospira</taxon>
    </lineage>
</organism>
<sequence>MTAKKSETLFGNKVKAILDRSGEVRTESARKLRLGINGLKSIVQGNVKESSYAVLLRLAEQYEADLFYLIDDTIPVLPVLYSSPQNRETFEINSELENEKKLLAELKGKKGFSEAMEGFLSLNPNTQRALIGLIRAISESDQK</sequence>
<comment type="caution">
    <text evidence="1">The sequence shown here is derived from an EMBL/GenBank/DDBJ whole genome shotgun (WGS) entry which is preliminary data.</text>
</comment>
<dbReference type="Proteomes" id="UP000298458">
    <property type="component" value="Unassembled WGS sequence"/>
</dbReference>
<gene>
    <name evidence="1" type="ORF">EHO60_13585</name>
</gene>
<name>A0A4R9GCB2_9LEPT</name>